<reference evidence="2 4" key="1">
    <citation type="submission" date="2017-12" db="EMBL/GenBank/DDBJ databases">
        <title>Genomic Encyclopedia of Type Strains, Phase III (KMG-III): the genomes of soil and plant-associated and newly described type strains.</title>
        <authorList>
            <person name="Whitman W."/>
        </authorList>
    </citation>
    <scope>NUCLEOTIDE SEQUENCE [LARGE SCALE GENOMIC DNA]</scope>
    <source>
        <strain evidence="2 4">IP-10</strain>
    </source>
</reference>
<evidence type="ECO:0000259" key="1">
    <source>
        <dbReference type="Pfam" id="PF19081"/>
    </source>
</evidence>
<sequence length="1105" mass="122135">MIKKILSFIILSIIIQTESLGQDFQWVRQIKGIVSDYNDFAIGLAVDSNENSYLIGDTESPLFDMDPTIDGVEIIDNSHVQNFQGTYLIKVDSDGNYIWGMTFGNYRRSDHAYDIKIGKDGNIYALLSIHEYNSSTNVIDSFIKIVKISPDGNIISTKSIPQVYGNNRTDILYTRSFDLDDQNNIFLCGFFIGNFIIDNNPSLSLNSNGNGIGNYILKINNDGSFAWVKQFNSSDNSYNKLIVRPDGNINYLQNNFSDYTLYNIDNSTNSIIWQKNFINQAQKDFHVSNNGITLLGRKHDFQAVVDVDPSSGVVSISGNNRFIIFLNLDGTFLDVKQFQVPVGGDISFTALTTDDLGNFFIGGTFNATVDFDPSSNINNLTPSNYGDIFYLKLDSNRNFDNVIKFGQELPLQSSYNICLGYQIKQIKVINNNNYLFGEFSGVCDFDPSPTTFTSLKSFNSITYNLDGFLQKLGPCTTSSPPLGDNNQTFCSSRNPTIANLTPNSSSIKWYDSPTSGNLLNPTTALINAQTYYASKQTGTCPESSPRLPVTVNISQSPVAPIAANQVFCESERATISSLIALGQDIRWYSSLTDVHSLPTTTILQNNTNYYASQTTGGCESNRTLINVTINSVSSPVLSSPQTFCQQQNATLNDIIINGSNIQWYDSQIGGNLLASNLLLIDGTTYYASQTINSCESSRIPITISIQNTAIPTGDSTQTFCSTDSPTLTNIAINGSNIIWYDSSGTALPSTEILVNGEIYYASQTINNCESINRLPVTVLLTNTLNANDYSASICDNLNDGLEIINLADYNTNLISNTSIYTFNYYRSLLGATNEISSELINSSTSYNLTGDLSEIYVRLTSTGGCHQVVKLSINLLKSPILTIPDTVALCEGRIITVNAGTGFDSYLWSTGSNSESIIISQAGIYSVTVTKRHGNIICSSTKNFTVILSNAATISTIDIQDWTDTENTIVINTNGLGDYEFSIDGINYQASNVFSRLASGVYMVYVRDKNRCGIVKDDVALLMYPRFFTPNNDGYNDNWSINFSSFEPGLKVDIFDRYGKFLKTLNHMDSWDGKYNGQELPSTDYWFVASRKNGKKHKGHFSLKR</sequence>
<evidence type="ECO:0000313" key="2">
    <source>
        <dbReference type="EMBL" id="PKW29801.1"/>
    </source>
</evidence>
<dbReference type="InterPro" id="IPR044023">
    <property type="entry name" value="Ig_7"/>
</dbReference>
<evidence type="ECO:0000313" key="3">
    <source>
        <dbReference type="EMBL" id="RLJ34698.1"/>
    </source>
</evidence>
<feature type="domain" description="Ig-like" evidence="1">
    <location>
        <begin position="485"/>
        <end position="553"/>
    </location>
</feature>
<dbReference type="EMBL" id="PJND01000007">
    <property type="protein sequence ID" value="PKW29801.1"/>
    <property type="molecule type" value="Genomic_DNA"/>
</dbReference>
<accession>A0A497V1V1</accession>
<organism evidence="3 5">
    <name type="scientific">Flavobacterium lindanitolerans</name>
    <dbReference type="NCBI Taxonomy" id="428988"/>
    <lineage>
        <taxon>Bacteria</taxon>
        <taxon>Pseudomonadati</taxon>
        <taxon>Bacteroidota</taxon>
        <taxon>Flavobacteriia</taxon>
        <taxon>Flavobacteriales</taxon>
        <taxon>Flavobacteriaceae</taxon>
        <taxon>Flavobacterium</taxon>
    </lineage>
</organism>
<dbReference type="Proteomes" id="UP000275027">
    <property type="component" value="Unassembled WGS sequence"/>
</dbReference>
<name>A0A497V1V1_9FLAO</name>
<dbReference type="Proteomes" id="UP000233767">
    <property type="component" value="Unassembled WGS sequence"/>
</dbReference>
<dbReference type="Pfam" id="PF13585">
    <property type="entry name" value="CHU_C"/>
    <property type="match status" value="1"/>
</dbReference>
<protein>
    <submittedName>
        <fullName evidence="3">Gliding motility-associated-like protein</fullName>
    </submittedName>
</protein>
<dbReference type="Pfam" id="PF06739">
    <property type="entry name" value="SBBP"/>
    <property type="match status" value="1"/>
</dbReference>
<proteinExistence type="predicted"/>
<evidence type="ECO:0000313" key="4">
    <source>
        <dbReference type="Proteomes" id="UP000233767"/>
    </source>
</evidence>
<comment type="caution">
    <text evidence="3">The sequence shown here is derived from an EMBL/GenBank/DDBJ whole genome shotgun (WGS) entry which is preliminary data.</text>
</comment>
<dbReference type="Pfam" id="PF19081">
    <property type="entry name" value="Ig_7"/>
    <property type="match status" value="3"/>
</dbReference>
<dbReference type="InterPro" id="IPR026341">
    <property type="entry name" value="T9SS_type_B"/>
</dbReference>
<dbReference type="AlphaFoldDB" id="A0A497V1V1"/>
<dbReference type="InterPro" id="IPR010620">
    <property type="entry name" value="SBBP_repeat"/>
</dbReference>
<feature type="domain" description="Ig-like" evidence="1">
    <location>
        <begin position="634"/>
        <end position="705"/>
    </location>
</feature>
<dbReference type="InterPro" id="IPR052918">
    <property type="entry name" value="Motility_Chemotaxis_Reg"/>
</dbReference>
<evidence type="ECO:0000313" key="5">
    <source>
        <dbReference type="Proteomes" id="UP000275027"/>
    </source>
</evidence>
<dbReference type="EMBL" id="RCCB01000010">
    <property type="protein sequence ID" value="RLJ34698.1"/>
    <property type="molecule type" value="Genomic_DNA"/>
</dbReference>
<dbReference type="NCBIfam" id="TIGR04131">
    <property type="entry name" value="Bac_Flav_CTERM"/>
    <property type="match status" value="1"/>
</dbReference>
<dbReference type="RefSeq" id="WP_101471594.1">
    <property type="nucleotide sequence ID" value="NZ_PJND01000007.1"/>
</dbReference>
<dbReference type="PANTHER" id="PTHR35580">
    <property type="entry name" value="CELL SURFACE GLYCOPROTEIN (S-LAYER PROTEIN)-LIKE PROTEIN"/>
    <property type="match status" value="1"/>
</dbReference>
<dbReference type="PANTHER" id="PTHR35580:SF1">
    <property type="entry name" value="PHYTASE-LIKE DOMAIN-CONTAINING PROTEIN"/>
    <property type="match status" value="1"/>
</dbReference>
<keyword evidence="4" id="KW-1185">Reference proteome</keyword>
<gene>
    <name evidence="2" type="ORF">B0G92_1446</name>
    <name evidence="3" type="ORF">CLV50_0058</name>
</gene>
<feature type="domain" description="Ig-like" evidence="1">
    <location>
        <begin position="557"/>
        <end position="630"/>
    </location>
</feature>
<reference evidence="3 5" key="2">
    <citation type="submission" date="2018-10" db="EMBL/GenBank/DDBJ databases">
        <title>Genomic Encyclopedia of Archaeal and Bacterial Type Strains, Phase II (KMG-II): from individual species to whole genera.</title>
        <authorList>
            <person name="Goeker M."/>
        </authorList>
    </citation>
    <scope>NUCLEOTIDE SEQUENCE [LARGE SCALE GENOMIC DNA]</scope>
    <source>
        <strain evidence="3 5">DSM 21886</strain>
    </source>
</reference>